<keyword evidence="3" id="KW-0813">Transport</keyword>
<dbReference type="InterPro" id="IPR004841">
    <property type="entry name" value="AA-permease/SLC12A_dom"/>
</dbReference>
<sequence>MSKATQFLKDVFVPVPPVKPAGKSQEGRTVEIARSTSAPIDGQPAEDEKQIVNFDLQTDISSEVDIYDVGHTHRSLKNRHIQLIGIGGTIGVGLFVNLSTQLHKSGPLALFLGCVVWSLPILAVTAACAEMVCYLPIPSPFIRLSERCVDEALSFMTGWNFWVLECALIPFELTLFNTLIHFWRNDYSPGIPIAIQLLLYFLINISAVKYYGETEFWLSIGKVILALGLMMFTFVTMVGGNPLHDVYGFRNWQPPIAEYIHTGDLGRFQSFLGALITFSYLIAGPEYVSMSAGEVVNPRKILPSAFKQVAYRLTIFFVGGSLAMGTVCPWNDPNLVAAIEQGTAGAGASAYIIAMNNLKVRVLPHIVNVLLLTAAFSAGNSYTYCSSRSLYGMSLEGKAPRFFSYCNKAGVPIYAVCLSLCWGLLAFLQLGENSATVLSWIVNLVTASQMINFLSILVTYLHFRRAVSKQGIDRDAFPFKAWWQPYISIAAFIAIFCMVWVQGYEVFLPGNWSVETFLFCYLMIFVDAGLYLFWKIFKRTRYVNPLDADLVSGLEEVEAHERHLARMVEIHGKPVKHWYNRIVDFLFGNQD</sequence>
<dbReference type="EMBL" id="JAEUBD010000014">
    <property type="protein sequence ID" value="KAH3678601.1"/>
    <property type="molecule type" value="Genomic_DNA"/>
</dbReference>
<evidence type="ECO:0000313" key="8">
    <source>
        <dbReference type="EMBL" id="KAH3678601.1"/>
    </source>
</evidence>
<dbReference type="GO" id="GO:0016020">
    <property type="term" value="C:membrane"/>
    <property type="evidence" value="ECO:0007669"/>
    <property type="project" value="UniProtKB-SubCell"/>
</dbReference>
<name>A0A1B7SHZ6_9ASCO</name>
<keyword evidence="6" id="KW-1133">Transmembrane helix</keyword>
<evidence type="ECO:0000256" key="7">
    <source>
        <dbReference type="ARBA" id="ARBA00023136"/>
    </source>
</evidence>
<dbReference type="GO" id="GO:0015171">
    <property type="term" value="F:amino acid transmembrane transporter activity"/>
    <property type="evidence" value="ECO:0007669"/>
    <property type="project" value="UniProtKB-ARBA"/>
</dbReference>
<dbReference type="FunFam" id="1.20.1740.10:FF:000006">
    <property type="entry name" value="General amino acid permease"/>
    <property type="match status" value="1"/>
</dbReference>
<dbReference type="Pfam" id="PF00324">
    <property type="entry name" value="AA_permease"/>
    <property type="match status" value="1"/>
</dbReference>
<dbReference type="PANTHER" id="PTHR43341:SF15">
    <property type="entry name" value="GENERAL AMINO ACID PERMEASE AGP2"/>
    <property type="match status" value="1"/>
</dbReference>
<organism evidence="8 9">
    <name type="scientific">Ogataea polymorpha</name>
    <dbReference type="NCBI Taxonomy" id="460523"/>
    <lineage>
        <taxon>Eukaryota</taxon>
        <taxon>Fungi</taxon>
        <taxon>Dikarya</taxon>
        <taxon>Ascomycota</taxon>
        <taxon>Saccharomycotina</taxon>
        <taxon>Pichiomycetes</taxon>
        <taxon>Pichiales</taxon>
        <taxon>Pichiaceae</taxon>
        <taxon>Ogataea</taxon>
    </lineage>
</organism>
<accession>A0A1B7SHZ6</accession>
<evidence type="ECO:0000256" key="6">
    <source>
        <dbReference type="ARBA" id="ARBA00022989"/>
    </source>
</evidence>
<gene>
    <name evidence="8" type="ORF">OGATHE_000151</name>
</gene>
<evidence type="ECO:0000313" key="9">
    <source>
        <dbReference type="Proteomes" id="UP000788993"/>
    </source>
</evidence>
<keyword evidence="4" id="KW-0812">Transmembrane</keyword>
<evidence type="ECO:0000256" key="4">
    <source>
        <dbReference type="ARBA" id="ARBA00022692"/>
    </source>
</evidence>
<evidence type="ECO:0000256" key="1">
    <source>
        <dbReference type="ARBA" id="ARBA00004141"/>
    </source>
</evidence>
<keyword evidence="5" id="KW-0029">Amino-acid transport</keyword>
<dbReference type="InterPro" id="IPR050524">
    <property type="entry name" value="APC_YAT"/>
</dbReference>
<dbReference type="OrthoDB" id="10062876at2759"/>
<evidence type="ECO:0000256" key="2">
    <source>
        <dbReference type="ARBA" id="ARBA00006983"/>
    </source>
</evidence>
<keyword evidence="7" id="KW-0472">Membrane</keyword>
<dbReference type="Gene3D" id="1.20.1740.10">
    <property type="entry name" value="Amino acid/polyamine transporter I"/>
    <property type="match status" value="1"/>
</dbReference>
<evidence type="ECO:0000256" key="3">
    <source>
        <dbReference type="ARBA" id="ARBA00022448"/>
    </source>
</evidence>
<comment type="caution">
    <text evidence="8">The sequence shown here is derived from an EMBL/GenBank/DDBJ whole genome shotgun (WGS) entry which is preliminary data.</text>
</comment>
<evidence type="ECO:0000256" key="5">
    <source>
        <dbReference type="ARBA" id="ARBA00022970"/>
    </source>
</evidence>
<keyword evidence="9" id="KW-1185">Reference proteome</keyword>
<proteinExistence type="inferred from homology"/>
<comment type="subcellular location">
    <subcellularLocation>
        <location evidence="1">Membrane</location>
        <topology evidence="1">Multi-pass membrane protein</topology>
    </subcellularLocation>
</comment>
<reference evidence="8" key="1">
    <citation type="journal article" date="2021" name="Open Biol.">
        <title>Shared evolutionary footprints suggest mitochondrial oxidative damage underlies multiple complex I losses in fungi.</title>
        <authorList>
            <person name="Schikora-Tamarit M.A."/>
            <person name="Marcet-Houben M."/>
            <person name="Nosek J."/>
            <person name="Gabaldon T."/>
        </authorList>
    </citation>
    <scope>NUCLEOTIDE SEQUENCE</scope>
    <source>
        <strain evidence="8">NCAIM Y.01608</strain>
    </source>
</reference>
<dbReference type="Proteomes" id="UP000788993">
    <property type="component" value="Unassembled WGS sequence"/>
</dbReference>
<dbReference type="AlphaFoldDB" id="A0A1B7SHZ6"/>
<comment type="similarity">
    <text evidence="2">Belongs to the amino acid-polyamine-organocation (APC) superfamily. YAT (TC 2.A.3.10) family.</text>
</comment>
<protein>
    <submittedName>
        <fullName evidence="8">Uncharacterized protein</fullName>
    </submittedName>
</protein>
<reference evidence="8" key="2">
    <citation type="submission" date="2021-01" db="EMBL/GenBank/DDBJ databases">
        <authorList>
            <person name="Schikora-Tamarit M.A."/>
        </authorList>
    </citation>
    <scope>NUCLEOTIDE SEQUENCE</scope>
    <source>
        <strain evidence="8">NCAIM Y.01608</strain>
    </source>
</reference>
<dbReference type="PANTHER" id="PTHR43341">
    <property type="entry name" value="AMINO ACID PERMEASE"/>
    <property type="match status" value="1"/>
</dbReference>
<dbReference type="RefSeq" id="XP_018210951.1">
    <property type="nucleotide sequence ID" value="XM_018354588.1"/>
</dbReference>